<dbReference type="AlphaFoldDB" id="A0A8R1IMG4"/>
<accession>A0A8R1IMG4</accession>
<name>A0A8R1IMG4_CAEJA</name>
<sequence>MRQPPICVVFEAVPFPLSLFLERDHDSSSSPSSSSLATITNATVETQRMQKGAFAFSSARLALRHPDTDYIKQCSSFVKLKDQKLSSPT</sequence>
<organism evidence="1 2">
    <name type="scientific">Caenorhabditis japonica</name>
    <dbReference type="NCBI Taxonomy" id="281687"/>
    <lineage>
        <taxon>Eukaryota</taxon>
        <taxon>Metazoa</taxon>
        <taxon>Ecdysozoa</taxon>
        <taxon>Nematoda</taxon>
        <taxon>Chromadorea</taxon>
        <taxon>Rhabditida</taxon>
        <taxon>Rhabditina</taxon>
        <taxon>Rhabditomorpha</taxon>
        <taxon>Rhabditoidea</taxon>
        <taxon>Rhabditidae</taxon>
        <taxon>Peloderinae</taxon>
        <taxon>Caenorhabditis</taxon>
    </lineage>
</organism>
<dbReference type="Proteomes" id="UP000005237">
    <property type="component" value="Unassembled WGS sequence"/>
</dbReference>
<evidence type="ECO:0000313" key="1">
    <source>
        <dbReference type="EnsemblMetazoa" id="CJA37734.1"/>
    </source>
</evidence>
<reference evidence="2" key="1">
    <citation type="submission" date="2010-08" db="EMBL/GenBank/DDBJ databases">
        <authorList>
            <consortium name="Caenorhabditis japonica Sequencing Consortium"/>
            <person name="Wilson R.K."/>
        </authorList>
    </citation>
    <scope>NUCLEOTIDE SEQUENCE [LARGE SCALE GENOMIC DNA]</scope>
    <source>
        <strain evidence="2">DF5081</strain>
    </source>
</reference>
<proteinExistence type="predicted"/>
<keyword evidence="2" id="KW-1185">Reference proteome</keyword>
<dbReference type="EnsemblMetazoa" id="CJA37734.1">
    <property type="protein sequence ID" value="CJA37734.1"/>
    <property type="gene ID" value="WBGene00213581"/>
</dbReference>
<evidence type="ECO:0000313" key="2">
    <source>
        <dbReference type="Proteomes" id="UP000005237"/>
    </source>
</evidence>
<reference evidence="1" key="2">
    <citation type="submission" date="2022-06" db="UniProtKB">
        <authorList>
            <consortium name="EnsemblMetazoa"/>
        </authorList>
    </citation>
    <scope>IDENTIFICATION</scope>
    <source>
        <strain evidence="1">DF5081</strain>
    </source>
</reference>
<protein>
    <submittedName>
        <fullName evidence="1">Uncharacterized protein</fullName>
    </submittedName>
</protein>